<evidence type="ECO:0000256" key="7">
    <source>
        <dbReference type="ARBA" id="ARBA00043224"/>
    </source>
</evidence>
<gene>
    <name evidence="9" type="ORF">BCR34DRAFT_599782</name>
</gene>
<dbReference type="InterPro" id="IPR052347">
    <property type="entry name" value="Isochorismatase_Nicotinamidase"/>
</dbReference>
<comment type="caution">
    <text evidence="9">The sequence shown here is derived from an EMBL/GenBank/DDBJ whole genome shotgun (WGS) entry which is preliminary data.</text>
</comment>
<reference evidence="9 10" key="1">
    <citation type="submission" date="2016-07" db="EMBL/GenBank/DDBJ databases">
        <title>Pervasive Adenine N6-methylation of Active Genes in Fungi.</title>
        <authorList>
            <consortium name="DOE Joint Genome Institute"/>
            <person name="Mondo S.J."/>
            <person name="Dannebaum R.O."/>
            <person name="Kuo R.C."/>
            <person name="Labutti K."/>
            <person name="Haridas S."/>
            <person name="Kuo A."/>
            <person name="Salamov A."/>
            <person name="Ahrendt S.R."/>
            <person name="Lipzen A."/>
            <person name="Sullivan W."/>
            <person name="Andreopoulos W.B."/>
            <person name="Clum A."/>
            <person name="Lindquist E."/>
            <person name="Daum C."/>
            <person name="Ramamoorthy G.K."/>
            <person name="Gryganskyi A."/>
            <person name="Culley D."/>
            <person name="Magnuson J.K."/>
            <person name="James T.Y."/>
            <person name="O'Malley M.A."/>
            <person name="Stajich J.E."/>
            <person name="Spatafora J.W."/>
            <person name="Visel A."/>
            <person name="Grigoriev I.V."/>
        </authorList>
    </citation>
    <scope>NUCLEOTIDE SEQUENCE [LARGE SCALE GENOMIC DNA]</scope>
    <source>
        <strain evidence="9 10">CBS 115471</strain>
    </source>
</reference>
<keyword evidence="3" id="KW-0479">Metal-binding</keyword>
<dbReference type="PANTHER" id="PTHR11080:SF2">
    <property type="entry name" value="LD05707P"/>
    <property type="match status" value="1"/>
</dbReference>
<dbReference type="GO" id="GO:0019363">
    <property type="term" value="P:pyridine nucleotide biosynthetic process"/>
    <property type="evidence" value="ECO:0007669"/>
    <property type="project" value="UniProtKB-KW"/>
</dbReference>
<evidence type="ECO:0000256" key="1">
    <source>
        <dbReference type="ARBA" id="ARBA00006336"/>
    </source>
</evidence>
<dbReference type="SUPFAM" id="SSF52499">
    <property type="entry name" value="Isochorismatase-like hydrolases"/>
    <property type="match status" value="1"/>
</dbReference>
<evidence type="ECO:0000256" key="3">
    <source>
        <dbReference type="ARBA" id="ARBA00022723"/>
    </source>
</evidence>
<evidence type="ECO:0000256" key="6">
    <source>
        <dbReference type="ARBA" id="ARBA00039017"/>
    </source>
</evidence>
<dbReference type="OrthoDB" id="167809at2759"/>
<comment type="similarity">
    <text evidence="1">Belongs to the isochorismatase family.</text>
</comment>
<dbReference type="PANTHER" id="PTHR11080">
    <property type="entry name" value="PYRAZINAMIDASE/NICOTINAMIDASE"/>
    <property type="match status" value="1"/>
</dbReference>
<evidence type="ECO:0000256" key="5">
    <source>
        <dbReference type="ARBA" id="ARBA00037900"/>
    </source>
</evidence>
<evidence type="ECO:0000313" key="10">
    <source>
        <dbReference type="Proteomes" id="UP000193144"/>
    </source>
</evidence>
<dbReference type="Gene3D" id="3.40.50.850">
    <property type="entry name" value="Isochorismatase-like"/>
    <property type="match status" value="1"/>
</dbReference>
<evidence type="ECO:0000256" key="4">
    <source>
        <dbReference type="ARBA" id="ARBA00022801"/>
    </source>
</evidence>
<keyword evidence="10" id="KW-1185">Reference proteome</keyword>
<dbReference type="GO" id="GO:0046872">
    <property type="term" value="F:metal ion binding"/>
    <property type="evidence" value="ECO:0007669"/>
    <property type="project" value="UniProtKB-KW"/>
</dbReference>
<dbReference type="Proteomes" id="UP000193144">
    <property type="component" value="Unassembled WGS sequence"/>
</dbReference>
<evidence type="ECO:0000313" key="9">
    <source>
        <dbReference type="EMBL" id="ORY13613.1"/>
    </source>
</evidence>
<dbReference type="AlphaFoldDB" id="A0A1Y1ZTM7"/>
<dbReference type="EMBL" id="MCFA01000040">
    <property type="protein sequence ID" value="ORY13613.1"/>
    <property type="molecule type" value="Genomic_DNA"/>
</dbReference>
<name>A0A1Y1ZTM7_9PLEO</name>
<dbReference type="Pfam" id="PF00857">
    <property type="entry name" value="Isochorismatase"/>
    <property type="match status" value="1"/>
</dbReference>
<dbReference type="InterPro" id="IPR036380">
    <property type="entry name" value="Isochorismatase-like_sf"/>
</dbReference>
<dbReference type="EC" id="3.5.1.19" evidence="6"/>
<dbReference type="InterPro" id="IPR000868">
    <property type="entry name" value="Isochorismatase-like_dom"/>
</dbReference>
<organism evidence="9 10">
    <name type="scientific">Clohesyomyces aquaticus</name>
    <dbReference type="NCBI Taxonomy" id="1231657"/>
    <lineage>
        <taxon>Eukaryota</taxon>
        <taxon>Fungi</taxon>
        <taxon>Dikarya</taxon>
        <taxon>Ascomycota</taxon>
        <taxon>Pezizomycotina</taxon>
        <taxon>Dothideomycetes</taxon>
        <taxon>Pleosporomycetidae</taxon>
        <taxon>Pleosporales</taxon>
        <taxon>Lindgomycetaceae</taxon>
        <taxon>Clohesyomyces</taxon>
    </lineage>
</organism>
<sequence>MAISNQTPQTHSLILINIQNDFITGSPNKSPAPSILLNVHQLLDQHEWPLIVASQDLHPVDHVSFASNYPGMTAGITTNISFVDTPQKTETQTLSADHCILGTRDAEIESSVQSRLYALEGYHTTVAYNEKAQNHSAFADNQYHRFMTLYWEVAIYGIETLVVVGLVMNACVRGTWIGGAKLGYEVVLVEDATESTTEMVKLGALE</sequence>
<feature type="domain" description="Isochorismatase-like" evidence="8">
    <location>
        <begin position="13"/>
        <end position="197"/>
    </location>
</feature>
<proteinExistence type="inferred from homology"/>
<evidence type="ECO:0000259" key="8">
    <source>
        <dbReference type="Pfam" id="PF00857"/>
    </source>
</evidence>
<dbReference type="GO" id="GO:0008936">
    <property type="term" value="F:nicotinamidase activity"/>
    <property type="evidence" value="ECO:0007669"/>
    <property type="project" value="UniProtKB-EC"/>
</dbReference>
<keyword evidence="4" id="KW-0378">Hydrolase</keyword>
<keyword evidence="2" id="KW-0662">Pyridine nucleotide biosynthesis</keyword>
<protein>
    <recommendedName>
        <fullName evidence="6">nicotinamidase</fullName>
        <ecNumber evidence="6">3.5.1.19</ecNumber>
    </recommendedName>
    <alternativeName>
        <fullName evidence="7">Nicotinamide deamidase</fullName>
    </alternativeName>
</protein>
<accession>A0A1Y1ZTM7</accession>
<comment type="pathway">
    <text evidence="5">Cofactor biosynthesis; nicotinate biosynthesis; nicotinate from nicotinamide: step 1/1.</text>
</comment>
<dbReference type="STRING" id="1231657.A0A1Y1ZTM7"/>
<evidence type="ECO:0000256" key="2">
    <source>
        <dbReference type="ARBA" id="ARBA00022642"/>
    </source>
</evidence>